<dbReference type="AlphaFoldDB" id="A0A1I7WSH4"/>
<dbReference type="Proteomes" id="UP000095283">
    <property type="component" value="Unplaced"/>
</dbReference>
<feature type="transmembrane region" description="Helical" evidence="1">
    <location>
        <begin position="134"/>
        <end position="162"/>
    </location>
</feature>
<name>A0A1I7WSH4_HETBA</name>
<keyword evidence="1" id="KW-1133">Transmembrane helix</keyword>
<organism evidence="2 3">
    <name type="scientific">Heterorhabditis bacteriophora</name>
    <name type="common">Entomopathogenic nematode worm</name>
    <dbReference type="NCBI Taxonomy" id="37862"/>
    <lineage>
        <taxon>Eukaryota</taxon>
        <taxon>Metazoa</taxon>
        <taxon>Ecdysozoa</taxon>
        <taxon>Nematoda</taxon>
        <taxon>Chromadorea</taxon>
        <taxon>Rhabditida</taxon>
        <taxon>Rhabditina</taxon>
        <taxon>Rhabditomorpha</taxon>
        <taxon>Strongyloidea</taxon>
        <taxon>Heterorhabditidae</taxon>
        <taxon>Heterorhabditis</taxon>
    </lineage>
</organism>
<sequence length="163" mass="18974">MLLAVFDRLSSLRGNQWVNTKELNMTPDKDVRVGRHRDKLELIRDSLKPFEQTAGEQSQPATVTEQQRMMDALVAQGYDRDVIVQQYSIELRSDFLYGIYIYKLLLSTVPTHSSNLPSNGNSQFNQNMKMVRNFLTFSLVYLQSLYNRVILFCSFSVSIIYFR</sequence>
<reference evidence="3" key="1">
    <citation type="submission" date="2016-11" db="UniProtKB">
        <authorList>
            <consortium name="WormBaseParasite"/>
        </authorList>
    </citation>
    <scope>IDENTIFICATION</scope>
</reference>
<protein>
    <submittedName>
        <fullName evidence="3">UBA domain-containing protein</fullName>
    </submittedName>
</protein>
<evidence type="ECO:0000313" key="3">
    <source>
        <dbReference type="WBParaSite" id="Hba_08041"/>
    </source>
</evidence>
<evidence type="ECO:0000256" key="1">
    <source>
        <dbReference type="SAM" id="Phobius"/>
    </source>
</evidence>
<keyword evidence="1" id="KW-0812">Transmembrane</keyword>
<keyword evidence="1" id="KW-0472">Membrane</keyword>
<keyword evidence="2" id="KW-1185">Reference proteome</keyword>
<proteinExistence type="predicted"/>
<evidence type="ECO:0000313" key="2">
    <source>
        <dbReference type="Proteomes" id="UP000095283"/>
    </source>
</evidence>
<dbReference type="WBParaSite" id="Hba_08041">
    <property type="protein sequence ID" value="Hba_08041"/>
    <property type="gene ID" value="Hba_08041"/>
</dbReference>
<accession>A0A1I7WSH4</accession>